<name>A0A1F5NKI0_9BACT</name>
<accession>A0A1F5NKI0</accession>
<dbReference type="Pfam" id="PF10648">
    <property type="entry name" value="Gmad2"/>
    <property type="match status" value="1"/>
</dbReference>
<dbReference type="EMBL" id="MFEK01000016">
    <property type="protein sequence ID" value="OGE77910.1"/>
    <property type="molecule type" value="Genomic_DNA"/>
</dbReference>
<evidence type="ECO:0000313" key="2">
    <source>
        <dbReference type="EMBL" id="OGE77910.1"/>
    </source>
</evidence>
<dbReference type="STRING" id="1817824.A2751_02595"/>
<organism evidence="2 3">
    <name type="scientific">Candidatus Doudnabacteria bacterium RIFCSPHIGHO2_01_FULL_46_14</name>
    <dbReference type="NCBI Taxonomy" id="1817824"/>
    <lineage>
        <taxon>Bacteria</taxon>
        <taxon>Candidatus Doudnaibacteriota</taxon>
    </lineage>
</organism>
<evidence type="ECO:0000313" key="3">
    <source>
        <dbReference type="Proteomes" id="UP000176864"/>
    </source>
</evidence>
<comment type="caution">
    <text evidence="2">The sequence shown here is derived from an EMBL/GenBank/DDBJ whole genome shotgun (WGS) entry which is preliminary data.</text>
</comment>
<dbReference type="Proteomes" id="UP000176864">
    <property type="component" value="Unassembled WGS sequence"/>
</dbReference>
<reference evidence="2 3" key="1">
    <citation type="journal article" date="2016" name="Nat. Commun.">
        <title>Thousands of microbial genomes shed light on interconnected biogeochemical processes in an aquifer system.</title>
        <authorList>
            <person name="Anantharaman K."/>
            <person name="Brown C.T."/>
            <person name="Hug L.A."/>
            <person name="Sharon I."/>
            <person name="Castelle C.J."/>
            <person name="Probst A.J."/>
            <person name="Thomas B.C."/>
            <person name="Singh A."/>
            <person name="Wilkins M.J."/>
            <person name="Karaoz U."/>
            <person name="Brodie E.L."/>
            <person name="Williams K.H."/>
            <person name="Hubbard S.S."/>
            <person name="Banfield J.F."/>
        </authorList>
    </citation>
    <scope>NUCLEOTIDE SEQUENCE [LARGE SCALE GENOMIC DNA]</scope>
</reference>
<evidence type="ECO:0000259" key="1">
    <source>
        <dbReference type="Pfam" id="PF10648"/>
    </source>
</evidence>
<sequence length="149" mass="16521">MKARLTIIFTLIALLVIGVLWSVVRKSAPNENNNPEPDKDVAANGNIKLFSPLPNGVIHSPVSVRGEARGNWYFEASFPVRLEDANGKIIIQTHAEAKGDWMTTNFVPFELDLSFGAPQTDTGFLVLENDNPSGLPENHKELRIPVRFK</sequence>
<proteinExistence type="predicted"/>
<protein>
    <recommendedName>
        <fullName evidence="1">Bacterial spore germination immunoglobulin-like domain-containing protein</fullName>
    </recommendedName>
</protein>
<dbReference type="InterPro" id="IPR018911">
    <property type="entry name" value="Gmad2_Ig-like_dom"/>
</dbReference>
<feature type="domain" description="Bacterial spore germination immunoglobulin-like" evidence="1">
    <location>
        <begin position="46"/>
        <end position="133"/>
    </location>
</feature>
<dbReference type="AlphaFoldDB" id="A0A1F5NKI0"/>
<gene>
    <name evidence="2" type="ORF">A2751_02595</name>
</gene>